<dbReference type="GO" id="GO:0005794">
    <property type="term" value="C:Golgi apparatus"/>
    <property type="evidence" value="ECO:0007669"/>
    <property type="project" value="TreeGrafter"/>
</dbReference>
<dbReference type="PROSITE" id="PS50216">
    <property type="entry name" value="DHHC"/>
    <property type="match status" value="1"/>
</dbReference>
<dbReference type="PANTHER" id="PTHR22883:SF23">
    <property type="entry name" value="PALMITOYLTRANSFERASE ZDHHC6"/>
    <property type="match status" value="1"/>
</dbReference>
<evidence type="ECO:0000256" key="8">
    <source>
        <dbReference type="RuleBase" id="RU079119"/>
    </source>
</evidence>
<gene>
    <name evidence="10" type="ORF">WJX81_002404</name>
</gene>
<feature type="transmembrane region" description="Helical" evidence="8">
    <location>
        <begin position="7"/>
        <end position="31"/>
    </location>
</feature>
<comment type="subcellular location">
    <subcellularLocation>
        <location evidence="1">Membrane</location>
        <topology evidence="1">Multi-pass membrane protein</topology>
    </subcellularLocation>
</comment>
<keyword evidence="2 8" id="KW-0808">Transferase</keyword>
<dbReference type="GO" id="GO:0019706">
    <property type="term" value="F:protein-cysteine S-palmitoyltransferase activity"/>
    <property type="evidence" value="ECO:0007669"/>
    <property type="project" value="UniProtKB-EC"/>
</dbReference>
<dbReference type="Proteomes" id="UP001445335">
    <property type="component" value="Unassembled WGS sequence"/>
</dbReference>
<reference evidence="10 11" key="1">
    <citation type="journal article" date="2024" name="Nat. Commun.">
        <title>Phylogenomics reveals the evolutionary origins of lichenization in chlorophyte algae.</title>
        <authorList>
            <person name="Puginier C."/>
            <person name="Libourel C."/>
            <person name="Otte J."/>
            <person name="Skaloud P."/>
            <person name="Haon M."/>
            <person name="Grisel S."/>
            <person name="Petersen M."/>
            <person name="Berrin J.G."/>
            <person name="Delaux P.M."/>
            <person name="Dal Grande F."/>
            <person name="Keller J."/>
        </authorList>
    </citation>
    <scope>NUCLEOTIDE SEQUENCE [LARGE SCALE GENOMIC DNA]</scope>
    <source>
        <strain evidence="10 11">SAG 245.80</strain>
    </source>
</reference>
<protein>
    <recommendedName>
        <fullName evidence="8">S-acyltransferase</fullName>
        <ecNumber evidence="8">2.3.1.225</ecNumber>
    </recommendedName>
    <alternativeName>
        <fullName evidence="8">Palmitoyltransferase</fullName>
    </alternativeName>
</protein>
<evidence type="ECO:0000256" key="4">
    <source>
        <dbReference type="ARBA" id="ARBA00022989"/>
    </source>
</evidence>
<accession>A0AAW1SL99</accession>
<evidence type="ECO:0000256" key="1">
    <source>
        <dbReference type="ARBA" id="ARBA00004141"/>
    </source>
</evidence>
<keyword evidence="4 8" id="KW-1133">Transmembrane helix</keyword>
<dbReference type="EMBL" id="JALJOU010000001">
    <property type="protein sequence ID" value="KAK9846363.1"/>
    <property type="molecule type" value="Genomic_DNA"/>
</dbReference>
<organism evidence="10 11">
    <name type="scientific">Elliptochloris bilobata</name>
    <dbReference type="NCBI Taxonomy" id="381761"/>
    <lineage>
        <taxon>Eukaryota</taxon>
        <taxon>Viridiplantae</taxon>
        <taxon>Chlorophyta</taxon>
        <taxon>core chlorophytes</taxon>
        <taxon>Trebouxiophyceae</taxon>
        <taxon>Trebouxiophyceae incertae sedis</taxon>
        <taxon>Elliptochloris clade</taxon>
        <taxon>Elliptochloris</taxon>
    </lineage>
</organism>
<evidence type="ECO:0000313" key="11">
    <source>
        <dbReference type="Proteomes" id="UP001445335"/>
    </source>
</evidence>
<evidence type="ECO:0000256" key="7">
    <source>
        <dbReference type="ARBA" id="ARBA00038298"/>
    </source>
</evidence>
<evidence type="ECO:0000256" key="6">
    <source>
        <dbReference type="ARBA" id="ARBA00023315"/>
    </source>
</evidence>
<comment type="similarity">
    <text evidence="7">Belongs to the DHHC palmitoyltransferase family. PFA5 subfamily.</text>
</comment>
<comment type="catalytic activity">
    <reaction evidence="8">
        <text>L-cysteinyl-[protein] + hexadecanoyl-CoA = S-hexadecanoyl-L-cysteinyl-[protein] + CoA</text>
        <dbReference type="Rhea" id="RHEA:36683"/>
        <dbReference type="Rhea" id="RHEA-COMP:10131"/>
        <dbReference type="Rhea" id="RHEA-COMP:11032"/>
        <dbReference type="ChEBI" id="CHEBI:29950"/>
        <dbReference type="ChEBI" id="CHEBI:57287"/>
        <dbReference type="ChEBI" id="CHEBI:57379"/>
        <dbReference type="ChEBI" id="CHEBI:74151"/>
        <dbReference type="EC" id="2.3.1.225"/>
    </reaction>
</comment>
<dbReference type="InterPro" id="IPR039859">
    <property type="entry name" value="PFA4/ZDH16/20/ERF2-like"/>
</dbReference>
<dbReference type="PANTHER" id="PTHR22883">
    <property type="entry name" value="ZINC FINGER DHHC DOMAIN CONTAINING PROTEIN"/>
    <property type="match status" value="1"/>
</dbReference>
<dbReference type="AlphaFoldDB" id="A0AAW1SL99"/>
<keyword evidence="3 8" id="KW-0812">Transmembrane</keyword>
<keyword evidence="6 8" id="KW-0012">Acyltransferase</keyword>
<dbReference type="InterPro" id="IPR001594">
    <property type="entry name" value="Palmitoyltrfase_DHHC"/>
</dbReference>
<dbReference type="GO" id="GO:0006612">
    <property type="term" value="P:protein targeting to membrane"/>
    <property type="evidence" value="ECO:0007669"/>
    <property type="project" value="TreeGrafter"/>
</dbReference>
<keyword evidence="11" id="KW-1185">Reference proteome</keyword>
<name>A0AAW1SL99_9CHLO</name>
<proteinExistence type="inferred from homology"/>
<feature type="transmembrane region" description="Helical" evidence="8">
    <location>
        <begin position="51"/>
        <end position="69"/>
    </location>
</feature>
<sequence>MDIATFAVVYVTCILFFNLLYLSLLAFGYYLYCREVFALLPQPYAPLWHQYTGAAALGACLLLFGVVSVSDPGCIAADSLAAHTALYPAAPGSQARSCWTCGWYRPARSKHCPLTQRCVARFDHYCGWVSNAIGLRNMRWFLAFLLANMLLCTYGVVFAVLVLRGVALRRGIAEAVYRDETTGRLHGLTSSPRRVIEWLVLRYPQAVMLTLFMAIAGGLVAAFLSYHLALTSVGLTSYEVMKQQQALAVLTAEAKVEAMWQA</sequence>
<dbReference type="Pfam" id="PF01529">
    <property type="entry name" value="DHHC"/>
    <property type="match status" value="1"/>
</dbReference>
<feature type="transmembrane region" description="Helical" evidence="8">
    <location>
        <begin position="206"/>
        <end position="229"/>
    </location>
</feature>
<evidence type="ECO:0000256" key="3">
    <source>
        <dbReference type="ARBA" id="ARBA00022692"/>
    </source>
</evidence>
<dbReference type="GO" id="GO:0016020">
    <property type="term" value="C:membrane"/>
    <property type="evidence" value="ECO:0007669"/>
    <property type="project" value="UniProtKB-SubCell"/>
</dbReference>
<keyword evidence="5 8" id="KW-0472">Membrane</keyword>
<evidence type="ECO:0000256" key="5">
    <source>
        <dbReference type="ARBA" id="ARBA00023136"/>
    </source>
</evidence>
<comment type="caution">
    <text evidence="10">The sequence shown here is derived from an EMBL/GenBank/DDBJ whole genome shotgun (WGS) entry which is preliminary data.</text>
</comment>
<dbReference type="EC" id="2.3.1.225" evidence="8"/>
<evidence type="ECO:0000313" key="10">
    <source>
        <dbReference type="EMBL" id="KAK9846363.1"/>
    </source>
</evidence>
<dbReference type="GO" id="GO:0005783">
    <property type="term" value="C:endoplasmic reticulum"/>
    <property type="evidence" value="ECO:0007669"/>
    <property type="project" value="TreeGrafter"/>
</dbReference>
<evidence type="ECO:0000256" key="2">
    <source>
        <dbReference type="ARBA" id="ARBA00022679"/>
    </source>
</evidence>
<evidence type="ECO:0000259" key="9">
    <source>
        <dbReference type="Pfam" id="PF01529"/>
    </source>
</evidence>
<feature type="domain" description="Palmitoyltransferase DHHC" evidence="9">
    <location>
        <begin position="94"/>
        <end position="244"/>
    </location>
</feature>
<comment type="domain">
    <text evidence="8">The DHHC domain is required for palmitoyltransferase activity.</text>
</comment>
<feature type="transmembrane region" description="Helical" evidence="8">
    <location>
        <begin position="140"/>
        <end position="163"/>
    </location>
</feature>